<comment type="caution">
    <text evidence="3">The sequence shown here is derived from an EMBL/GenBank/DDBJ whole genome shotgun (WGS) entry which is preliminary data.</text>
</comment>
<dbReference type="Proteomes" id="UP000251960">
    <property type="component" value="Chromosome 1"/>
</dbReference>
<evidence type="ECO:0000256" key="1">
    <source>
        <dbReference type="ARBA" id="ARBA00006974"/>
    </source>
</evidence>
<protein>
    <submittedName>
        <fullName evidence="3">Auxin-responsive protein SAUR40</fullName>
    </submittedName>
</protein>
<evidence type="ECO:0000256" key="2">
    <source>
        <dbReference type="SAM" id="MobiDB-lite"/>
    </source>
</evidence>
<sequence length="102" mass="11133">MVKAKVLWGKQAATTTSKGSSPVRAGDGATMPRGYVPMRLVGGGKEQERILVPVALLKEPRMVELLEMAERLYGYGQPGVLRIPCDARRFQQLMGLACMASR</sequence>
<name>A0A317Y8I9_MAIZE</name>
<dbReference type="EMBL" id="NCVQ01000001">
    <property type="protein sequence ID" value="PWZ54014.1"/>
    <property type="molecule type" value="Genomic_DNA"/>
</dbReference>
<dbReference type="GO" id="GO:0009733">
    <property type="term" value="P:response to auxin"/>
    <property type="evidence" value="ECO:0007669"/>
    <property type="project" value="InterPro"/>
</dbReference>
<proteinExistence type="inferred from homology"/>
<dbReference type="Pfam" id="PF02519">
    <property type="entry name" value="Auxin_inducible"/>
    <property type="match status" value="1"/>
</dbReference>
<reference evidence="3" key="1">
    <citation type="journal article" date="2018" name="Nat. Genet.">
        <title>Extensive intraspecific gene order and gene structural variations between Mo17 and other maize genomes.</title>
        <authorList>
            <person name="Sun S."/>
            <person name="Zhou Y."/>
            <person name="Chen J."/>
            <person name="Shi J."/>
            <person name="Zhao H."/>
            <person name="Zhao H."/>
            <person name="Song W."/>
            <person name="Zhang M."/>
            <person name="Cui Y."/>
            <person name="Dong X."/>
            <person name="Liu H."/>
            <person name="Ma X."/>
            <person name="Jiao Y."/>
            <person name="Wang B."/>
            <person name="Wei X."/>
            <person name="Stein J.C."/>
            <person name="Glaubitz J.C."/>
            <person name="Lu F."/>
            <person name="Yu G."/>
            <person name="Liang C."/>
            <person name="Fengler K."/>
            <person name="Li B."/>
            <person name="Rafalski A."/>
            <person name="Schnable P.S."/>
            <person name="Ware D.H."/>
            <person name="Buckler E.S."/>
            <person name="Lai J."/>
        </authorList>
    </citation>
    <scope>NUCLEOTIDE SEQUENCE [LARGE SCALE GENOMIC DNA]</scope>
    <source>
        <tissue evidence="3">Seedling</tissue>
    </source>
</reference>
<evidence type="ECO:0000313" key="3">
    <source>
        <dbReference type="EMBL" id="PWZ54014.1"/>
    </source>
</evidence>
<dbReference type="InterPro" id="IPR003676">
    <property type="entry name" value="SAUR_fam"/>
</dbReference>
<comment type="similarity">
    <text evidence="1">Belongs to the ARG7 family.</text>
</comment>
<organism evidence="3">
    <name type="scientific">Zea mays</name>
    <name type="common">Maize</name>
    <dbReference type="NCBI Taxonomy" id="4577"/>
    <lineage>
        <taxon>Eukaryota</taxon>
        <taxon>Viridiplantae</taxon>
        <taxon>Streptophyta</taxon>
        <taxon>Embryophyta</taxon>
        <taxon>Tracheophyta</taxon>
        <taxon>Spermatophyta</taxon>
        <taxon>Magnoliopsida</taxon>
        <taxon>Liliopsida</taxon>
        <taxon>Poales</taxon>
        <taxon>Poaceae</taxon>
        <taxon>PACMAD clade</taxon>
        <taxon>Panicoideae</taxon>
        <taxon>Andropogonodae</taxon>
        <taxon>Andropogoneae</taxon>
        <taxon>Tripsacinae</taxon>
        <taxon>Zea</taxon>
    </lineage>
</organism>
<dbReference type="AlphaFoldDB" id="A0A317Y8I9"/>
<feature type="region of interest" description="Disordered" evidence="2">
    <location>
        <begin position="1"/>
        <end position="30"/>
    </location>
</feature>
<gene>
    <name evidence="3" type="primary">SAUR40_0</name>
    <name evidence="3" type="ORF">Zm00014a_033035</name>
</gene>
<accession>A0A317Y8I9</accession>
<dbReference type="PANTHER" id="PTHR31374:SF435">
    <property type="entry name" value="AUXIN RESPONSIVE PROTEIN"/>
    <property type="match status" value="1"/>
</dbReference>
<dbReference type="PANTHER" id="PTHR31374">
    <property type="entry name" value="AUXIN-INDUCED PROTEIN-LIKE-RELATED"/>
    <property type="match status" value="1"/>
</dbReference>